<accession>A0ABV0G7L8</accession>
<dbReference type="PANTHER" id="PTHR31350:SF21">
    <property type="entry name" value="F-BOX ONLY PROTEIN 21"/>
    <property type="match status" value="1"/>
</dbReference>
<reference evidence="3 4" key="1">
    <citation type="submission" date="2024-05" db="EMBL/GenBank/DDBJ databases">
        <title>Roseateles sp. DJS-2-20 16S ribosomal RNA gene Genome sequencing and assembly.</title>
        <authorList>
            <person name="Woo H."/>
        </authorList>
    </citation>
    <scope>NUCLEOTIDE SEQUENCE [LARGE SCALE GENOMIC DNA]</scope>
    <source>
        <strain evidence="3 4">DJS-2-20</strain>
    </source>
</reference>
<dbReference type="EMBL" id="JBDPZD010000010">
    <property type="protein sequence ID" value="MEO3693728.1"/>
    <property type="molecule type" value="Genomic_DNA"/>
</dbReference>
<dbReference type="Proteomes" id="UP001495147">
    <property type="component" value="Unassembled WGS sequence"/>
</dbReference>
<name>A0ABV0G7L8_9BURK</name>
<dbReference type="InterPro" id="IPR032698">
    <property type="entry name" value="SirB1_N"/>
</dbReference>
<dbReference type="InterPro" id="IPR011990">
    <property type="entry name" value="TPR-like_helical_dom_sf"/>
</dbReference>
<comment type="similarity">
    <text evidence="1">Belongs to the UPF0162 family.</text>
</comment>
<proteinExistence type="inferred from homology"/>
<dbReference type="Gene3D" id="1.25.40.10">
    <property type="entry name" value="Tetratricopeptide repeat domain"/>
    <property type="match status" value="1"/>
</dbReference>
<organism evidence="3 4">
    <name type="scientific">Roseateles paludis</name>
    <dbReference type="NCBI Taxonomy" id="3145238"/>
    <lineage>
        <taxon>Bacteria</taxon>
        <taxon>Pseudomonadati</taxon>
        <taxon>Pseudomonadota</taxon>
        <taxon>Betaproteobacteria</taxon>
        <taxon>Burkholderiales</taxon>
        <taxon>Sphaerotilaceae</taxon>
        <taxon>Roseateles</taxon>
    </lineage>
</organism>
<keyword evidence="4" id="KW-1185">Reference proteome</keyword>
<evidence type="ECO:0000313" key="3">
    <source>
        <dbReference type="EMBL" id="MEO3693728.1"/>
    </source>
</evidence>
<dbReference type="RefSeq" id="WP_347706544.1">
    <property type="nucleotide sequence ID" value="NZ_JBDPZD010000010.1"/>
</dbReference>
<dbReference type="Pfam" id="PF13371">
    <property type="entry name" value="TPR_9"/>
    <property type="match status" value="1"/>
</dbReference>
<evidence type="ECO:0000313" key="4">
    <source>
        <dbReference type="Proteomes" id="UP001495147"/>
    </source>
</evidence>
<evidence type="ECO:0000259" key="2">
    <source>
        <dbReference type="Pfam" id="PF13369"/>
    </source>
</evidence>
<gene>
    <name evidence="3" type="ORF">ABDJ85_19815</name>
</gene>
<comment type="caution">
    <text evidence="3">The sequence shown here is derived from an EMBL/GenBank/DDBJ whole genome shotgun (WGS) entry which is preliminary data.</text>
</comment>
<dbReference type="Pfam" id="PF13369">
    <property type="entry name" value="Transglut_core2"/>
    <property type="match status" value="1"/>
</dbReference>
<protein>
    <submittedName>
        <fullName evidence="3">Tetratricopeptide repeat protein</fullName>
    </submittedName>
</protein>
<dbReference type="PANTHER" id="PTHR31350">
    <property type="entry name" value="SI:DKEY-261L7.2"/>
    <property type="match status" value="1"/>
</dbReference>
<sequence>MRLPSFSPLDYFANLVHEDARLPLLEAAVSVAQDEVPDLDVQGVLAEVDRLGQRLRARLPREATPPQRLAALSQFFHVELGFQGNVNDYYAPVNSFIHHVLETRRGLPISLAILLLELAEQAGLRAAGVAFPGHFLVKFRVGLGDVVMDPFSGEALSQSRLEERLQVYRRGSGLPDDLELPLEFFLRGTPRRHILARLLRNLKEIYRSAEDWPRFLAVQRRLVILLPDDAGELRDRGLALEALGQWEAAADDLDAYLRRQAEAVDAPQLRERLKALGRRHPPRRR</sequence>
<evidence type="ECO:0000256" key="1">
    <source>
        <dbReference type="ARBA" id="ARBA00007100"/>
    </source>
</evidence>
<feature type="domain" description="Protein SirB1 N-terminal" evidence="2">
    <location>
        <begin position="44"/>
        <end position="200"/>
    </location>
</feature>